<keyword evidence="4 9" id="KW-0489">Methyltransferase</keyword>
<dbReference type="PANTHER" id="PTHR10815:SF13">
    <property type="entry name" value="METHYLATED-DNA--PROTEIN-CYSTEINE METHYLTRANSFERASE"/>
    <property type="match status" value="1"/>
</dbReference>
<gene>
    <name evidence="12" type="ORF">AMJ39_05880</name>
</gene>
<keyword evidence="5 9" id="KW-0808">Transferase</keyword>
<evidence type="ECO:0000259" key="10">
    <source>
        <dbReference type="Pfam" id="PF01035"/>
    </source>
</evidence>
<dbReference type="Pfam" id="PF01035">
    <property type="entry name" value="DNA_binding_1"/>
    <property type="match status" value="1"/>
</dbReference>
<dbReference type="Proteomes" id="UP000052008">
    <property type="component" value="Unassembled WGS sequence"/>
</dbReference>
<dbReference type="InterPro" id="IPR023546">
    <property type="entry name" value="MGMT"/>
</dbReference>
<accession>A0A0S7WSG6</accession>
<dbReference type="Gene3D" id="1.10.10.10">
    <property type="entry name" value="Winged helix-like DNA-binding domain superfamily/Winged helix DNA-binding domain"/>
    <property type="match status" value="1"/>
</dbReference>
<dbReference type="STRING" id="1703770.AMJ39_05880"/>
<dbReference type="InterPro" id="IPR014048">
    <property type="entry name" value="MethylDNA_cys_MeTrfase_DNA-bd"/>
</dbReference>
<evidence type="ECO:0000256" key="3">
    <source>
        <dbReference type="ARBA" id="ARBA00022490"/>
    </source>
</evidence>
<evidence type="ECO:0000256" key="2">
    <source>
        <dbReference type="ARBA" id="ARBA00008711"/>
    </source>
</evidence>
<dbReference type="GO" id="GO:0032259">
    <property type="term" value="P:methylation"/>
    <property type="evidence" value="ECO:0007669"/>
    <property type="project" value="UniProtKB-KW"/>
</dbReference>
<evidence type="ECO:0000313" key="13">
    <source>
        <dbReference type="Proteomes" id="UP000052008"/>
    </source>
</evidence>
<dbReference type="SUPFAM" id="SSF53155">
    <property type="entry name" value="Methylated DNA-protein cysteine methyltransferase domain"/>
    <property type="match status" value="1"/>
</dbReference>
<evidence type="ECO:0000256" key="7">
    <source>
        <dbReference type="ARBA" id="ARBA00023204"/>
    </source>
</evidence>
<comment type="miscellaneous">
    <text evidence="9">This enzyme catalyzes only one turnover and therefore is not strictly catalytic. According to one definition, an enzyme is a biocatalyst that acts repeatedly and over many reaction cycles.</text>
</comment>
<comment type="caution">
    <text evidence="12">The sequence shown here is derived from an EMBL/GenBank/DDBJ whole genome shotgun (WGS) entry which is preliminary data.</text>
</comment>
<dbReference type="GO" id="GO:0003908">
    <property type="term" value="F:methylated-DNA-[protein]-cysteine S-methyltransferase activity"/>
    <property type="evidence" value="ECO:0007669"/>
    <property type="project" value="UniProtKB-UniRule"/>
</dbReference>
<dbReference type="Gene3D" id="3.30.160.70">
    <property type="entry name" value="Methylated DNA-protein cysteine methyltransferase domain"/>
    <property type="match status" value="1"/>
</dbReference>
<dbReference type="GO" id="GO:0005737">
    <property type="term" value="C:cytoplasm"/>
    <property type="evidence" value="ECO:0007669"/>
    <property type="project" value="UniProtKB-SubCell"/>
</dbReference>
<dbReference type="InterPro" id="IPR008332">
    <property type="entry name" value="MethylG_MeTrfase_N"/>
</dbReference>
<evidence type="ECO:0000256" key="1">
    <source>
        <dbReference type="ARBA" id="ARBA00001286"/>
    </source>
</evidence>
<protein>
    <recommendedName>
        <fullName evidence="9">Methylated-DNA--protein-cysteine methyltransferase</fullName>
        <ecNumber evidence="9">2.1.1.63</ecNumber>
    </recommendedName>
    <alternativeName>
        <fullName evidence="9">6-O-methylguanine-DNA methyltransferase</fullName>
        <shortName evidence="9">MGMT</shortName>
    </alternativeName>
    <alternativeName>
        <fullName evidence="9">O-6-methylguanine-DNA-alkyltransferase</fullName>
    </alternativeName>
</protein>
<evidence type="ECO:0000256" key="6">
    <source>
        <dbReference type="ARBA" id="ARBA00022763"/>
    </source>
</evidence>
<comment type="function">
    <text evidence="9">Involved in the cellular defense against the biological effects of O6-methylguanine (O6-MeG) and O4-methylthymine (O4-MeT) in DNA. Repairs the methylated nucleobase in DNA by stoichiometrically transferring the methyl group to a cysteine residue in the enzyme. This is a suicide reaction: the enzyme is irreversibly inactivated.</text>
</comment>
<dbReference type="NCBIfam" id="TIGR00589">
    <property type="entry name" value="ogt"/>
    <property type="match status" value="1"/>
</dbReference>
<dbReference type="HAMAP" id="MF_00772">
    <property type="entry name" value="OGT"/>
    <property type="match status" value="1"/>
</dbReference>
<dbReference type="SUPFAM" id="SSF46767">
    <property type="entry name" value="Methylated DNA-protein cysteine methyltransferase, C-terminal domain"/>
    <property type="match status" value="1"/>
</dbReference>
<dbReference type="AlphaFoldDB" id="A0A0S7WSG6"/>
<dbReference type="InterPro" id="IPR001497">
    <property type="entry name" value="MethylDNA_cys_MeTrfase_AS"/>
</dbReference>
<dbReference type="InterPro" id="IPR036631">
    <property type="entry name" value="MGMT_N_sf"/>
</dbReference>
<dbReference type="PANTHER" id="PTHR10815">
    <property type="entry name" value="METHYLATED-DNA--PROTEIN-CYSTEINE METHYLTRANSFERASE"/>
    <property type="match status" value="1"/>
</dbReference>
<organism evidence="12 13">
    <name type="scientific">candidate division TA06 bacterium DG_24</name>
    <dbReference type="NCBI Taxonomy" id="1703770"/>
    <lineage>
        <taxon>Bacteria</taxon>
        <taxon>Bacteria division TA06</taxon>
    </lineage>
</organism>
<proteinExistence type="inferred from homology"/>
<keyword evidence="7 9" id="KW-0234">DNA repair</keyword>
<evidence type="ECO:0000313" key="12">
    <source>
        <dbReference type="EMBL" id="KPJ53106.1"/>
    </source>
</evidence>
<keyword evidence="6 9" id="KW-0227">DNA damage</keyword>
<dbReference type="EMBL" id="LIZS01000030">
    <property type="protein sequence ID" value="KPJ53106.1"/>
    <property type="molecule type" value="Genomic_DNA"/>
</dbReference>
<dbReference type="CDD" id="cd06445">
    <property type="entry name" value="ATase"/>
    <property type="match status" value="1"/>
</dbReference>
<evidence type="ECO:0000259" key="11">
    <source>
        <dbReference type="Pfam" id="PF02870"/>
    </source>
</evidence>
<dbReference type="InterPro" id="IPR036217">
    <property type="entry name" value="MethylDNA_cys_MeTrfase_DNAb"/>
</dbReference>
<feature type="domain" description="Methylated-DNA-[protein]-cysteine S-methyltransferase DNA binding" evidence="10">
    <location>
        <begin position="85"/>
        <end position="165"/>
    </location>
</feature>
<comment type="subcellular location">
    <subcellularLocation>
        <location evidence="9">Cytoplasm</location>
    </subcellularLocation>
</comment>
<keyword evidence="3 9" id="KW-0963">Cytoplasm</keyword>
<reference evidence="12 13" key="1">
    <citation type="journal article" date="2015" name="Microbiome">
        <title>Genomic resolution of linkages in carbon, nitrogen, and sulfur cycling among widespread estuary sediment bacteria.</title>
        <authorList>
            <person name="Baker B.J."/>
            <person name="Lazar C.S."/>
            <person name="Teske A.P."/>
            <person name="Dick G.J."/>
        </authorList>
    </citation>
    <scope>NUCLEOTIDE SEQUENCE [LARGE SCALE GENOMIC DNA]</scope>
    <source>
        <strain evidence="12">DG_24</strain>
    </source>
</reference>
<dbReference type="FunFam" id="1.10.10.10:FF:000214">
    <property type="entry name" value="Methylated-DNA--protein-cysteine methyltransferase"/>
    <property type="match status" value="1"/>
</dbReference>
<evidence type="ECO:0000256" key="8">
    <source>
        <dbReference type="ARBA" id="ARBA00049348"/>
    </source>
</evidence>
<dbReference type="EC" id="2.1.1.63" evidence="9"/>
<evidence type="ECO:0000256" key="4">
    <source>
        <dbReference type="ARBA" id="ARBA00022603"/>
    </source>
</evidence>
<sequence>MRIYVSTHETAMGTVPLAATSRGLVRMGLPGCDPAEFVAALERDLGATPVEDDSQFRQIRGELDRYFAGERVEFATPVHILEGTPFQQRVWQELRKIPHGRVASYGEIASRIDKPGACRAVGQANRRNPIAIVIPCHRIVAGDGGLGGFGAGQDLKVRLLGLEGVEVRGGRLIGSRSGGRAG</sequence>
<comment type="similarity">
    <text evidence="2 9">Belongs to the MGMT family.</text>
</comment>
<dbReference type="PROSITE" id="PS00374">
    <property type="entry name" value="MGMT"/>
    <property type="match status" value="1"/>
</dbReference>
<evidence type="ECO:0000256" key="9">
    <source>
        <dbReference type="HAMAP-Rule" id="MF_00772"/>
    </source>
</evidence>
<dbReference type="InterPro" id="IPR036388">
    <property type="entry name" value="WH-like_DNA-bd_sf"/>
</dbReference>
<feature type="domain" description="Methylguanine DNA methyltransferase ribonuclease-like" evidence="11">
    <location>
        <begin position="3"/>
        <end position="79"/>
    </location>
</feature>
<name>A0A0S7WSG6_UNCT6</name>
<dbReference type="PATRIC" id="fig|1703770.3.peg.797"/>
<feature type="active site" description="Nucleophile; methyl group acceptor" evidence="9">
    <location>
        <position position="136"/>
    </location>
</feature>
<comment type="catalytic activity">
    <reaction evidence="8 9">
        <text>a 6-O-methyl-2'-deoxyguanosine in DNA + L-cysteinyl-[protein] = S-methyl-L-cysteinyl-[protein] + a 2'-deoxyguanosine in DNA</text>
        <dbReference type="Rhea" id="RHEA:24000"/>
        <dbReference type="Rhea" id="RHEA-COMP:10131"/>
        <dbReference type="Rhea" id="RHEA-COMP:10132"/>
        <dbReference type="Rhea" id="RHEA-COMP:11367"/>
        <dbReference type="Rhea" id="RHEA-COMP:11368"/>
        <dbReference type="ChEBI" id="CHEBI:29950"/>
        <dbReference type="ChEBI" id="CHEBI:82612"/>
        <dbReference type="ChEBI" id="CHEBI:85445"/>
        <dbReference type="ChEBI" id="CHEBI:85448"/>
        <dbReference type="EC" id="2.1.1.63"/>
    </reaction>
</comment>
<dbReference type="Pfam" id="PF02870">
    <property type="entry name" value="Methyltransf_1N"/>
    <property type="match status" value="1"/>
</dbReference>
<dbReference type="GO" id="GO:0006307">
    <property type="term" value="P:DNA alkylation repair"/>
    <property type="evidence" value="ECO:0007669"/>
    <property type="project" value="UniProtKB-UniRule"/>
</dbReference>
<evidence type="ECO:0000256" key="5">
    <source>
        <dbReference type="ARBA" id="ARBA00022679"/>
    </source>
</evidence>
<comment type="catalytic activity">
    <reaction evidence="1 9">
        <text>a 4-O-methyl-thymidine in DNA + L-cysteinyl-[protein] = a thymidine in DNA + S-methyl-L-cysteinyl-[protein]</text>
        <dbReference type="Rhea" id="RHEA:53428"/>
        <dbReference type="Rhea" id="RHEA-COMP:10131"/>
        <dbReference type="Rhea" id="RHEA-COMP:10132"/>
        <dbReference type="Rhea" id="RHEA-COMP:13555"/>
        <dbReference type="Rhea" id="RHEA-COMP:13556"/>
        <dbReference type="ChEBI" id="CHEBI:29950"/>
        <dbReference type="ChEBI" id="CHEBI:82612"/>
        <dbReference type="ChEBI" id="CHEBI:137386"/>
        <dbReference type="ChEBI" id="CHEBI:137387"/>
        <dbReference type="EC" id="2.1.1.63"/>
    </reaction>
</comment>